<dbReference type="Proteomes" id="UP000274131">
    <property type="component" value="Unassembled WGS sequence"/>
</dbReference>
<dbReference type="GO" id="GO:0003937">
    <property type="term" value="F:IMP cyclohydrolase activity"/>
    <property type="evidence" value="ECO:0007669"/>
    <property type="project" value="InterPro"/>
</dbReference>
<dbReference type="SMART" id="SM00798">
    <property type="entry name" value="AICARFT_IMPCHas"/>
    <property type="match status" value="1"/>
</dbReference>
<dbReference type="SUPFAM" id="SSF53927">
    <property type="entry name" value="Cytidine deaminase-like"/>
    <property type="match status" value="1"/>
</dbReference>
<dbReference type="AlphaFoldDB" id="A0A0N4V487"/>
<reference evidence="3" key="1">
    <citation type="submission" date="2017-02" db="UniProtKB">
        <authorList>
            <consortium name="WormBaseParasite"/>
        </authorList>
    </citation>
    <scope>IDENTIFICATION</scope>
</reference>
<dbReference type="GO" id="GO:0005829">
    <property type="term" value="C:cytosol"/>
    <property type="evidence" value="ECO:0007669"/>
    <property type="project" value="TreeGrafter"/>
</dbReference>
<protein>
    <submittedName>
        <fullName evidence="3">Phosphoribosylaminoimidazolecarboxamide formyltransferase</fullName>
    </submittedName>
</protein>
<gene>
    <name evidence="1" type="ORF">EVEC_LOCUS4612</name>
</gene>
<dbReference type="InterPro" id="IPR016193">
    <property type="entry name" value="Cytidine_deaminase-like"/>
</dbReference>
<dbReference type="Gene3D" id="1.10.287.440">
    <property type="match status" value="1"/>
</dbReference>
<dbReference type="Pfam" id="PF01808">
    <property type="entry name" value="AICARFT_IMPCHas"/>
    <property type="match status" value="1"/>
</dbReference>
<reference evidence="1 2" key="2">
    <citation type="submission" date="2018-10" db="EMBL/GenBank/DDBJ databases">
        <authorList>
            <consortium name="Pathogen Informatics"/>
        </authorList>
    </citation>
    <scope>NUCLEOTIDE SEQUENCE [LARGE SCALE GENOMIC DNA]</scope>
</reference>
<dbReference type="PANTHER" id="PTHR11692:SF0">
    <property type="entry name" value="BIFUNCTIONAL PURINE BIOSYNTHESIS PROTEIN ATIC"/>
    <property type="match status" value="1"/>
</dbReference>
<name>A0A0N4V487_ENTVE</name>
<keyword evidence="2" id="KW-1185">Reference proteome</keyword>
<evidence type="ECO:0000313" key="2">
    <source>
        <dbReference type="Proteomes" id="UP000274131"/>
    </source>
</evidence>
<dbReference type="InterPro" id="IPR024051">
    <property type="entry name" value="AICAR_Tfase_dup_dom_sf"/>
</dbReference>
<sequence>MDERYGAELSSNTADTVITANAKEVIFEDEEVKGKWKSADRMSSFGDFIALSGKCDELTARIISREVSDGIVAPDYEDAALNILAKKKSGNYIILKIDAQYLPSECEERTIFGLRLKQKRNNARVRPDMFTNIVSKSDRITKSALDDLIVATIAVKYTQSNSVCFAHRGQVIGMGAGHQSRIHCTRLAGEKAASWWMRQHERVLNLPWNPTVKRAERSNAIDVMVSGVLGTEISESHWSQHFVEPVEPFTSEERKKWLTSLTDVVVSSDASFPYRDNIDCASQYGVKYVASPGGSPRDQEIIEACDEYGMTLIHTGLKLFHH</sequence>
<evidence type="ECO:0000313" key="3">
    <source>
        <dbReference type="WBParaSite" id="EVEC_0000490401-mRNA-1"/>
    </source>
</evidence>
<dbReference type="EMBL" id="UXUI01007908">
    <property type="protein sequence ID" value="VDD89861.1"/>
    <property type="molecule type" value="Genomic_DNA"/>
</dbReference>
<dbReference type="Gene3D" id="3.40.140.20">
    <property type="match status" value="2"/>
</dbReference>
<dbReference type="InterPro" id="IPR002695">
    <property type="entry name" value="PurH-like"/>
</dbReference>
<evidence type="ECO:0000313" key="1">
    <source>
        <dbReference type="EMBL" id="VDD89861.1"/>
    </source>
</evidence>
<organism evidence="3">
    <name type="scientific">Enterobius vermicularis</name>
    <name type="common">Human pinworm</name>
    <dbReference type="NCBI Taxonomy" id="51028"/>
    <lineage>
        <taxon>Eukaryota</taxon>
        <taxon>Metazoa</taxon>
        <taxon>Ecdysozoa</taxon>
        <taxon>Nematoda</taxon>
        <taxon>Chromadorea</taxon>
        <taxon>Rhabditida</taxon>
        <taxon>Spirurina</taxon>
        <taxon>Oxyuridomorpha</taxon>
        <taxon>Oxyuroidea</taxon>
        <taxon>Oxyuridae</taxon>
        <taxon>Enterobius</taxon>
    </lineage>
</organism>
<proteinExistence type="predicted"/>
<accession>A0A0N4V487</accession>
<dbReference type="InterPro" id="IPR024050">
    <property type="entry name" value="AICAR_Tfase_insert_dom_sf"/>
</dbReference>
<dbReference type="WBParaSite" id="EVEC_0000490401-mRNA-1">
    <property type="protein sequence ID" value="EVEC_0000490401-mRNA-1"/>
    <property type="gene ID" value="EVEC_0000490401"/>
</dbReference>
<dbReference type="OrthoDB" id="6017153at2759"/>
<dbReference type="PANTHER" id="PTHR11692">
    <property type="entry name" value="BIFUNCTIONAL PURINE BIOSYNTHESIS PROTEIN PURH"/>
    <property type="match status" value="1"/>
</dbReference>
<dbReference type="GO" id="GO:0006189">
    <property type="term" value="P:'de novo' IMP biosynthetic process"/>
    <property type="evidence" value="ECO:0007669"/>
    <property type="project" value="TreeGrafter"/>
</dbReference>
<dbReference type="GO" id="GO:0004643">
    <property type="term" value="F:phosphoribosylaminoimidazolecarboxamide formyltransferase activity"/>
    <property type="evidence" value="ECO:0007669"/>
    <property type="project" value="InterPro"/>
</dbReference>
<dbReference type="STRING" id="51028.A0A0N4V487"/>